<dbReference type="PANTHER" id="PTHR42781">
    <property type="entry name" value="SPERMIDINE/PUTRESCINE IMPORT ATP-BINDING PROTEIN POTA"/>
    <property type="match status" value="1"/>
</dbReference>
<dbReference type="Pfam" id="PF00005">
    <property type="entry name" value="ABC_tran"/>
    <property type="match status" value="1"/>
</dbReference>
<dbReference type="RefSeq" id="WP_389218943.1">
    <property type="nucleotide sequence ID" value="NZ_JBIACJ010000004.1"/>
</dbReference>
<protein>
    <submittedName>
        <fullName evidence="5">ABC transporter ATP-binding protein</fullName>
    </submittedName>
</protein>
<comment type="caution">
    <text evidence="5">The sequence shown here is derived from an EMBL/GenBank/DDBJ whole genome shotgun (WGS) entry which is preliminary data.</text>
</comment>
<dbReference type="PROSITE" id="PS00211">
    <property type="entry name" value="ABC_TRANSPORTER_1"/>
    <property type="match status" value="1"/>
</dbReference>
<proteinExistence type="predicted"/>
<evidence type="ECO:0000256" key="2">
    <source>
        <dbReference type="ARBA" id="ARBA00022741"/>
    </source>
</evidence>
<gene>
    <name evidence="5" type="ORF">ACFYKT_09805</name>
</gene>
<dbReference type="SUPFAM" id="SSF52540">
    <property type="entry name" value="P-loop containing nucleoside triphosphate hydrolases"/>
    <property type="match status" value="1"/>
</dbReference>
<evidence type="ECO:0000313" key="6">
    <source>
        <dbReference type="Proteomes" id="UP001601058"/>
    </source>
</evidence>
<dbReference type="GO" id="GO:0005524">
    <property type="term" value="F:ATP binding"/>
    <property type="evidence" value="ECO:0007669"/>
    <property type="project" value="UniProtKB-KW"/>
</dbReference>
<dbReference type="InterPro" id="IPR017871">
    <property type="entry name" value="ABC_transporter-like_CS"/>
</dbReference>
<keyword evidence="6" id="KW-1185">Reference proteome</keyword>
<keyword evidence="3 5" id="KW-0067">ATP-binding</keyword>
<dbReference type="InterPro" id="IPR027417">
    <property type="entry name" value="P-loop_NTPase"/>
</dbReference>
<accession>A0ABW6JXJ8</accession>
<reference evidence="5 6" key="1">
    <citation type="submission" date="2024-08" db="EMBL/GenBank/DDBJ databases">
        <title>Two novel Cytobacillus novel species.</title>
        <authorList>
            <person name="Liu G."/>
        </authorList>
    </citation>
    <scope>NUCLEOTIDE SEQUENCE [LARGE SCALE GENOMIC DNA]</scope>
    <source>
        <strain evidence="5 6">FJAT-53684</strain>
    </source>
</reference>
<dbReference type="SMART" id="SM00382">
    <property type="entry name" value="AAA"/>
    <property type="match status" value="1"/>
</dbReference>
<evidence type="ECO:0000313" key="5">
    <source>
        <dbReference type="EMBL" id="MFE8696629.1"/>
    </source>
</evidence>
<evidence type="ECO:0000256" key="3">
    <source>
        <dbReference type="ARBA" id="ARBA00022840"/>
    </source>
</evidence>
<dbReference type="InterPro" id="IPR050093">
    <property type="entry name" value="ABC_SmlMolc_Importer"/>
</dbReference>
<dbReference type="InterPro" id="IPR003593">
    <property type="entry name" value="AAA+_ATPase"/>
</dbReference>
<evidence type="ECO:0000256" key="1">
    <source>
        <dbReference type="ARBA" id="ARBA00022448"/>
    </source>
</evidence>
<keyword evidence="1" id="KW-0813">Transport</keyword>
<name>A0ABW6JXJ8_9BACI</name>
<dbReference type="Proteomes" id="UP001601058">
    <property type="component" value="Unassembled WGS sequence"/>
</dbReference>
<organism evidence="5 6">
    <name type="scientific">Cytobacillus mangrovibacter</name>
    <dbReference type="NCBI Taxonomy" id="3299024"/>
    <lineage>
        <taxon>Bacteria</taxon>
        <taxon>Bacillati</taxon>
        <taxon>Bacillota</taxon>
        <taxon>Bacilli</taxon>
        <taxon>Bacillales</taxon>
        <taxon>Bacillaceae</taxon>
        <taxon>Cytobacillus</taxon>
    </lineage>
</organism>
<dbReference type="Gene3D" id="3.40.50.300">
    <property type="entry name" value="P-loop containing nucleotide triphosphate hydrolases"/>
    <property type="match status" value="1"/>
</dbReference>
<keyword evidence="2" id="KW-0547">Nucleotide-binding</keyword>
<dbReference type="EMBL" id="JBIACJ010000004">
    <property type="protein sequence ID" value="MFE8696629.1"/>
    <property type="molecule type" value="Genomic_DNA"/>
</dbReference>
<dbReference type="PANTHER" id="PTHR42781:SF4">
    <property type="entry name" value="SPERMIDINE_PUTRESCINE IMPORT ATP-BINDING PROTEIN POTA"/>
    <property type="match status" value="1"/>
</dbReference>
<evidence type="ECO:0000259" key="4">
    <source>
        <dbReference type="PROSITE" id="PS50893"/>
    </source>
</evidence>
<sequence length="245" mass="27664">MNPIIRLEDIQFNKKDSMILSVPNLSITQGEILGIMGPNGAGKSTLVRILSCLQAPTKGRIYYKSVELPSSRISIELRRRWAVVLQQTLIFDTTVFQNVAAGLKIRKVPRAQIKEKVEFWLDQFGISHLAKKNAHHLSGGEAQRVNLARALILEPEVLYLDEPFSALDFPTKVKLLKDFKSIIKDTDTTTIFVSHDLTEIQFMTDRLAILMNGEIEQIGLTKDVVNNPINRSAPFINEMSLHIEE</sequence>
<dbReference type="PROSITE" id="PS50893">
    <property type="entry name" value="ABC_TRANSPORTER_2"/>
    <property type="match status" value="1"/>
</dbReference>
<feature type="domain" description="ABC transporter" evidence="4">
    <location>
        <begin position="5"/>
        <end position="237"/>
    </location>
</feature>
<dbReference type="InterPro" id="IPR003439">
    <property type="entry name" value="ABC_transporter-like_ATP-bd"/>
</dbReference>